<dbReference type="AlphaFoldDB" id="A0A9P6JLM2"/>
<dbReference type="EMBL" id="MU157892">
    <property type="protein sequence ID" value="KAF9524870.1"/>
    <property type="molecule type" value="Genomic_DNA"/>
</dbReference>
<dbReference type="Proteomes" id="UP000807306">
    <property type="component" value="Unassembled WGS sequence"/>
</dbReference>
<dbReference type="OrthoDB" id="428577at2759"/>
<dbReference type="Gene3D" id="3.10.20.90">
    <property type="entry name" value="Phosphatidylinositol 3-kinase Catalytic Subunit, Chain A, domain 1"/>
    <property type="match status" value="1"/>
</dbReference>
<accession>A0A9P6JLM2</accession>
<keyword evidence="2" id="KW-1185">Reference proteome</keyword>
<proteinExistence type="predicted"/>
<reference evidence="1" key="1">
    <citation type="submission" date="2020-11" db="EMBL/GenBank/DDBJ databases">
        <authorList>
            <consortium name="DOE Joint Genome Institute"/>
            <person name="Ahrendt S."/>
            <person name="Riley R."/>
            <person name="Andreopoulos W."/>
            <person name="Labutti K."/>
            <person name="Pangilinan J."/>
            <person name="Ruiz-Duenas F.J."/>
            <person name="Barrasa J.M."/>
            <person name="Sanchez-Garcia M."/>
            <person name="Camarero S."/>
            <person name="Miyauchi S."/>
            <person name="Serrano A."/>
            <person name="Linde D."/>
            <person name="Babiker R."/>
            <person name="Drula E."/>
            <person name="Ayuso-Fernandez I."/>
            <person name="Pacheco R."/>
            <person name="Padilla G."/>
            <person name="Ferreira P."/>
            <person name="Barriuso J."/>
            <person name="Kellner H."/>
            <person name="Castanera R."/>
            <person name="Alfaro M."/>
            <person name="Ramirez L."/>
            <person name="Pisabarro A.G."/>
            <person name="Kuo A."/>
            <person name="Tritt A."/>
            <person name="Lipzen A."/>
            <person name="He G."/>
            <person name="Yan M."/>
            <person name="Ng V."/>
            <person name="Cullen D."/>
            <person name="Martin F."/>
            <person name="Rosso M.-N."/>
            <person name="Henrissat B."/>
            <person name="Hibbett D."/>
            <person name="Martinez A.T."/>
            <person name="Grigoriev I.V."/>
        </authorList>
    </citation>
    <scope>NUCLEOTIDE SEQUENCE</scope>
    <source>
        <strain evidence="1">CBS 506.95</strain>
    </source>
</reference>
<organism evidence="1 2">
    <name type="scientific">Crepidotus variabilis</name>
    <dbReference type="NCBI Taxonomy" id="179855"/>
    <lineage>
        <taxon>Eukaryota</taxon>
        <taxon>Fungi</taxon>
        <taxon>Dikarya</taxon>
        <taxon>Basidiomycota</taxon>
        <taxon>Agaricomycotina</taxon>
        <taxon>Agaricomycetes</taxon>
        <taxon>Agaricomycetidae</taxon>
        <taxon>Agaricales</taxon>
        <taxon>Agaricineae</taxon>
        <taxon>Crepidotaceae</taxon>
        <taxon>Crepidotus</taxon>
    </lineage>
</organism>
<name>A0A9P6JLM2_9AGAR</name>
<evidence type="ECO:0000313" key="2">
    <source>
        <dbReference type="Proteomes" id="UP000807306"/>
    </source>
</evidence>
<evidence type="ECO:0000313" key="1">
    <source>
        <dbReference type="EMBL" id="KAF9524870.1"/>
    </source>
</evidence>
<sequence length="423" mass="46754">MSSQDGRAGSDASAAHNPLLVYVFQKVRVVGTRKNTYQATIQACRDLFPSIPRNRELSLHTSDLDVCDGQLSELSTEVWPYALPQLNSVTAKLKDSPRSQALGPFHLCFSNANHTSTTCRVQPNTPVATVIEFVGSKLYPGTCNDDLQFTHDGVRLALTGTIADWFVDDGDEIFCQPLLRGGKPVVYLFSPKTVEASVHLSLVPQWELSAIYPVVPIKAATQQCNQQVSWHVKVHSNGQLTELSTGLDVSYLFWEAHTIPKLLDSPPPSPTLQAGLDNTTENFIPNNAVLADENSVMLPVDTITPYIDATLKVLGLHTEARTSFITYWLPSFLKHKHVALRFLPQAAYEKAAPLDVSPTPDLVTRVFMLFKGVKDEDLVVWSSAQAKAEDDVLFWAETVGVDISRTLDKHLFRVVEWGGMEVV</sequence>
<protein>
    <submittedName>
        <fullName evidence="1">Uncharacterized protein</fullName>
    </submittedName>
</protein>
<comment type="caution">
    <text evidence="1">The sequence shown here is derived from an EMBL/GenBank/DDBJ whole genome shotgun (WGS) entry which is preliminary data.</text>
</comment>
<gene>
    <name evidence="1" type="ORF">CPB83DRAFT_860628</name>
</gene>